<evidence type="ECO:0000256" key="8">
    <source>
        <dbReference type="ARBA" id="ARBA00023180"/>
    </source>
</evidence>
<dbReference type="InterPro" id="IPR046956">
    <property type="entry name" value="RLP23-like"/>
</dbReference>
<reference evidence="10" key="1">
    <citation type="submission" date="2019-05" db="EMBL/GenBank/DDBJ databases">
        <title>The de novo reference genome and transcriptome assemblies of the wild tomato species Solanum chilense.</title>
        <authorList>
            <person name="Stam R."/>
            <person name="Nosenko T."/>
            <person name="Hoerger A.C."/>
            <person name="Stephan W."/>
            <person name="Seidel M.A."/>
            <person name="Kuhn J.M.M."/>
            <person name="Haberer G."/>
            <person name="Tellier A."/>
        </authorList>
    </citation>
    <scope>NUCLEOTIDE SEQUENCE</scope>
    <source>
        <tissue evidence="10">Mature leaves</tissue>
    </source>
</reference>
<keyword evidence="5" id="KW-0677">Repeat</keyword>
<keyword evidence="3" id="KW-0812">Transmembrane</keyword>
<keyword evidence="6" id="KW-1133">Transmembrane helix</keyword>
<evidence type="ECO:0000256" key="3">
    <source>
        <dbReference type="ARBA" id="ARBA00022692"/>
    </source>
</evidence>
<accession>A0A6N2AWV8</accession>
<comment type="subcellular location">
    <subcellularLocation>
        <location evidence="1">Membrane</location>
        <topology evidence="1">Single-pass type I membrane protein</topology>
    </subcellularLocation>
</comment>
<keyword evidence="4" id="KW-0732">Signal</keyword>
<dbReference type="Pfam" id="PF08263">
    <property type="entry name" value="LRRNT_2"/>
    <property type="match status" value="1"/>
</dbReference>
<dbReference type="SUPFAM" id="SSF52058">
    <property type="entry name" value="L domain-like"/>
    <property type="match status" value="1"/>
</dbReference>
<comment type="caution">
    <text evidence="10">The sequence shown here is derived from an EMBL/GenBank/DDBJ whole genome shotgun (WGS) entry which is preliminary data.</text>
</comment>
<proteinExistence type="predicted"/>
<dbReference type="GO" id="GO:0050832">
    <property type="term" value="P:defense response to fungus"/>
    <property type="evidence" value="ECO:0007669"/>
    <property type="project" value="UniProtKB-ARBA"/>
</dbReference>
<keyword evidence="7" id="KW-0472">Membrane</keyword>
<feature type="domain" description="Leucine-rich repeat-containing N-terminal plant-type" evidence="9">
    <location>
        <begin position="26"/>
        <end position="44"/>
    </location>
</feature>
<evidence type="ECO:0000256" key="7">
    <source>
        <dbReference type="ARBA" id="ARBA00023136"/>
    </source>
</evidence>
<evidence type="ECO:0000256" key="2">
    <source>
        <dbReference type="ARBA" id="ARBA00022614"/>
    </source>
</evidence>
<keyword evidence="8" id="KW-0325">Glycoprotein</keyword>
<dbReference type="InterPro" id="IPR032675">
    <property type="entry name" value="LRR_dom_sf"/>
</dbReference>
<dbReference type="Gene3D" id="3.80.10.10">
    <property type="entry name" value="Ribonuclease Inhibitor"/>
    <property type="match status" value="2"/>
</dbReference>
<dbReference type="EMBL" id="RXGB01006728">
    <property type="protein sequence ID" value="TMW86208.1"/>
    <property type="molecule type" value="Genomic_DNA"/>
</dbReference>
<evidence type="ECO:0000256" key="6">
    <source>
        <dbReference type="ARBA" id="ARBA00022989"/>
    </source>
</evidence>
<keyword evidence="2" id="KW-0433">Leucine-rich repeat</keyword>
<dbReference type="InterPro" id="IPR001611">
    <property type="entry name" value="Leu-rich_rpt"/>
</dbReference>
<dbReference type="InterPro" id="IPR013210">
    <property type="entry name" value="LRR_N_plant-typ"/>
</dbReference>
<gene>
    <name evidence="10" type="ORF">EJD97_021781</name>
</gene>
<evidence type="ECO:0000256" key="5">
    <source>
        <dbReference type="ARBA" id="ARBA00022737"/>
    </source>
</evidence>
<evidence type="ECO:0000256" key="4">
    <source>
        <dbReference type="ARBA" id="ARBA00022729"/>
    </source>
</evidence>
<name>A0A6N2AWV8_SOLCI</name>
<dbReference type="AlphaFoldDB" id="A0A6N2AWV8"/>
<dbReference type="GO" id="GO:0016020">
    <property type="term" value="C:membrane"/>
    <property type="evidence" value="ECO:0007669"/>
    <property type="project" value="UniProtKB-SubCell"/>
</dbReference>
<dbReference type="Pfam" id="PF00560">
    <property type="entry name" value="LRR_1"/>
    <property type="match status" value="2"/>
</dbReference>
<dbReference type="FunFam" id="3.80.10.10:FF:000041">
    <property type="entry name" value="LRR receptor-like serine/threonine-protein kinase ERECTA"/>
    <property type="match status" value="1"/>
</dbReference>
<protein>
    <recommendedName>
        <fullName evidence="9">Leucine-rich repeat-containing N-terminal plant-type domain-containing protein</fullName>
    </recommendedName>
</protein>
<organism evidence="10">
    <name type="scientific">Solanum chilense</name>
    <name type="common">Tomato</name>
    <name type="synonym">Lycopersicon chilense</name>
    <dbReference type="NCBI Taxonomy" id="4083"/>
    <lineage>
        <taxon>Eukaryota</taxon>
        <taxon>Viridiplantae</taxon>
        <taxon>Streptophyta</taxon>
        <taxon>Embryophyta</taxon>
        <taxon>Tracheophyta</taxon>
        <taxon>Spermatophyta</taxon>
        <taxon>Magnoliopsida</taxon>
        <taxon>eudicotyledons</taxon>
        <taxon>Gunneridae</taxon>
        <taxon>Pentapetalae</taxon>
        <taxon>asterids</taxon>
        <taxon>lamiids</taxon>
        <taxon>Solanales</taxon>
        <taxon>Solanaceae</taxon>
        <taxon>Solanoideae</taxon>
        <taxon>Solaneae</taxon>
        <taxon>Solanum</taxon>
        <taxon>Solanum subgen. Lycopersicon</taxon>
    </lineage>
</organism>
<evidence type="ECO:0000313" key="10">
    <source>
        <dbReference type="EMBL" id="TMW86208.1"/>
    </source>
</evidence>
<sequence length="303" mass="34406">MFTINHDAFDPYLDITAQLIHSYPKNLSWNKSTYCCYWDGVYCDETIGKVIELKLTCSKLEGKFHSNSSLFQLSNLKKLYLSNNNLSGSYILPKFGEFSSLTHLDWSYLESSGGYHIKITTFRENLSFYPLTKARHNLKPWIFHTISIQSKTVSRVFLQQNQLQGPIPKSPLNQHDLLYLVLSHNNLSGGITSTICNLKTLHLLDFGSNNLDGTIPLCLVEMSGLWVLDVINNSINRSIQTTYSVGNQLIVIKFDGNKLEGKVSQSFINCTELEVIDLGNNELSDIFPKWLGALPYLQILNLR</sequence>
<dbReference type="PANTHER" id="PTHR48061">
    <property type="entry name" value="LEUCINE-RICH REPEAT RECEPTOR PROTEIN KINASE EMS1-LIKE-RELATED"/>
    <property type="match status" value="1"/>
</dbReference>
<evidence type="ECO:0000256" key="1">
    <source>
        <dbReference type="ARBA" id="ARBA00004479"/>
    </source>
</evidence>
<dbReference type="PANTHER" id="PTHR48061:SF10">
    <property type="entry name" value="LEUCINE-RICH REPEAT-CONTAINING N-TERMINAL PLANT-TYPE DOMAIN-CONTAINING PROTEIN"/>
    <property type="match status" value="1"/>
</dbReference>
<evidence type="ECO:0000259" key="9">
    <source>
        <dbReference type="Pfam" id="PF08263"/>
    </source>
</evidence>
<dbReference type="Pfam" id="PF13855">
    <property type="entry name" value="LRR_8"/>
    <property type="match status" value="1"/>
</dbReference>